<sequence length="66" mass="7075">MPDPDQVMGVDHQTSSVAVVAEHVDVRRHAVAGLDMRAHARTCQSPASSEQAGLMYVSALAVWSED</sequence>
<protein>
    <submittedName>
        <fullName evidence="1">Uncharacterized protein</fullName>
    </submittedName>
</protein>
<organism evidence="1 2">
    <name type="scientific">Phytohabitans houttuyneae</name>
    <dbReference type="NCBI Taxonomy" id="1076126"/>
    <lineage>
        <taxon>Bacteria</taxon>
        <taxon>Bacillati</taxon>
        <taxon>Actinomycetota</taxon>
        <taxon>Actinomycetes</taxon>
        <taxon>Micromonosporales</taxon>
        <taxon>Micromonosporaceae</taxon>
    </lineage>
</organism>
<comment type="caution">
    <text evidence="1">The sequence shown here is derived from an EMBL/GenBank/DDBJ whole genome shotgun (WGS) entry which is preliminary data.</text>
</comment>
<dbReference type="AlphaFoldDB" id="A0A6V8KT60"/>
<dbReference type="EMBL" id="BLPF01000004">
    <property type="protein sequence ID" value="GFJ85838.1"/>
    <property type="molecule type" value="Genomic_DNA"/>
</dbReference>
<dbReference type="Proteomes" id="UP000482800">
    <property type="component" value="Unassembled WGS sequence"/>
</dbReference>
<proteinExistence type="predicted"/>
<reference evidence="1 2" key="2">
    <citation type="submission" date="2020-03" db="EMBL/GenBank/DDBJ databases">
        <authorList>
            <person name="Ichikawa N."/>
            <person name="Kimura A."/>
            <person name="Kitahashi Y."/>
            <person name="Uohara A."/>
        </authorList>
    </citation>
    <scope>NUCLEOTIDE SEQUENCE [LARGE SCALE GENOMIC DNA]</scope>
    <source>
        <strain evidence="1 2">NBRC 108639</strain>
    </source>
</reference>
<name>A0A6V8KT60_9ACTN</name>
<evidence type="ECO:0000313" key="2">
    <source>
        <dbReference type="Proteomes" id="UP000482800"/>
    </source>
</evidence>
<reference evidence="1 2" key="1">
    <citation type="submission" date="2020-03" db="EMBL/GenBank/DDBJ databases">
        <title>Whole genome shotgun sequence of Phytohabitans houttuyneae NBRC 108639.</title>
        <authorList>
            <person name="Komaki H."/>
            <person name="Tamura T."/>
        </authorList>
    </citation>
    <scope>NUCLEOTIDE SEQUENCE [LARGE SCALE GENOMIC DNA]</scope>
    <source>
        <strain evidence="1 2">NBRC 108639</strain>
    </source>
</reference>
<evidence type="ECO:0000313" key="1">
    <source>
        <dbReference type="EMBL" id="GFJ85838.1"/>
    </source>
</evidence>
<gene>
    <name evidence="1" type="ORF">Phou_100180</name>
</gene>
<keyword evidence="2" id="KW-1185">Reference proteome</keyword>
<accession>A0A6V8KT60</accession>